<sequence>MTESIVGETRPFFACEACGAVYARREEPQLCRLCEATLFVVVYPDRYA</sequence>
<dbReference type="GeneID" id="73904736"/>
<proteinExistence type="predicted"/>
<dbReference type="Proteomes" id="UP001595846">
    <property type="component" value="Unassembled WGS sequence"/>
</dbReference>
<evidence type="ECO:0008006" key="3">
    <source>
        <dbReference type="Google" id="ProtNLM"/>
    </source>
</evidence>
<dbReference type="AlphaFoldDB" id="A0ABD5NJC6"/>
<dbReference type="RefSeq" id="WP_256531970.1">
    <property type="nucleotide sequence ID" value="NZ_CP101824.1"/>
</dbReference>
<dbReference type="SUPFAM" id="SSF57802">
    <property type="entry name" value="Rubredoxin-like"/>
    <property type="match status" value="1"/>
</dbReference>
<comment type="caution">
    <text evidence="1">The sequence shown here is derived from an EMBL/GenBank/DDBJ whole genome shotgun (WGS) entry which is preliminary data.</text>
</comment>
<reference evidence="1 2" key="1">
    <citation type="journal article" date="2019" name="Int. J. Syst. Evol. Microbiol.">
        <title>The Global Catalogue of Microorganisms (GCM) 10K type strain sequencing project: providing services to taxonomists for standard genome sequencing and annotation.</title>
        <authorList>
            <consortium name="The Broad Institute Genomics Platform"/>
            <consortium name="The Broad Institute Genome Sequencing Center for Infectious Disease"/>
            <person name="Wu L."/>
            <person name="Ma J."/>
        </authorList>
    </citation>
    <scope>NUCLEOTIDE SEQUENCE [LARGE SCALE GENOMIC DNA]</scope>
    <source>
        <strain evidence="1 2">IBRC-M 10256</strain>
    </source>
</reference>
<accession>A0ABD5NJC6</accession>
<evidence type="ECO:0000313" key="2">
    <source>
        <dbReference type="Proteomes" id="UP001595846"/>
    </source>
</evidence>
<keyword evidence="2" id="KW-1185">Reference proteome</keyword>
<dbReference type="EMBL" id="JBHSAQ010000001">
    <property type="protein sequence ID" value="MFC3957099.1"/>
    <property type="molecule type" value="Genomic_DNA"/>
</dbReference>
<evidence type="ECO:0000313" key="1">
    <source>
        <dbReference type="EMBL" id="MFC3957099.1"/>
    </source>
</evidence>
<organism evidence="1 2">
    <name type="scientific">Halovivax cerinus</name>
    <dbReference type="NCBI Taxonomy" id="1487865"/>
    <lineage>
        <taxon>Archaea</taxon>
        <taxon>Methanobacteriati</taxon>
        <taxon>Methanobacteriota</taxon>
        <taxon>Stenosarchaea group</taxon>
        <taxon>Halobacteria</taxon>
        <taxon>Halobacteriales</taxon>
        <taxon>Natrialbaceae</taxon>
        <taxon>Halovivax</taxon>
    </lineage>
</organism>
<name>A0ABD5NJC6_9EURY</name>
<gene>
    <name evidence="1" type="ORF">ACFOUR_01760</name>
</gene>
<protein>
    <recommendedName>
        <fullName evidence="3">Rubrerythrin-like domain-containing protein</fullName>
    </recommendedName>
</protein>